<name>A0A845MGD8_9PROT</name>
<dbReference type="Proteomes" id="UP000445696">
    <property type="component" value="Unassembled WGS sequence"/>
</dbReference>
<gene>
    <name evidence="2" type="ORF">GQF03_07210</name>
</gene>
<reference evidence="2 3" key="1">
    <citation type="journal article" date="2014" name="Int. J. Syst. Evol. Microbiol.">
        <title>Sneathiella chungangensis sp. nov., isolated from a marine sand, and emended description of the genus Sneathiella.</title>
        <authorList>
            <person name="Siamphan C."/>
            <person name="Kim H."/>
            <person name="Lee J.S."/>
            <person name="Kim W."/>
        </authorList>
    </citation>
    <scope>NUCLEOTIDE SEQUENCE [LARGE SCALE GENOMIC DNA]</scope>
    <source>
        <strain evidence="2 3">KCTC 32476</strain>
    </source>
</reference>
<keyword evidence="1" id="KW-0812">Transmembrane</keyword>
<protein>
    <submittedName>
        <fullName evidence="2">Uncharacterized protein</fullName>
    </submittedName>
</protein>
<keyword evidence="3" id="KW-1185">Reference proteome</keyword>
<comment type="caution">
    <text evidence="2">The sequence shown here is derived from an EMBL/GenBank/DDBJ whole genome shotgun (WGS) entry which is preliminary data.</text>
</comment>
<sequence>MEDEEYSKAVFYTRLFAFIALMILFGFICRQLLKDIYLWVIALKEGPATFIVGVIGFGGLIGTTFYNGFVQRKLQENEKIIQARNNAVILDSESI</sequence>
<feature type="transmembrane region" description="Helical" evidence="1">
    <location>
        <begin position="12"/>
        <end position="33"/>
    </location>
</feature>
<feature type="transmembrane region" description="Helical" evidence="1">
    <location>
        <begin position="48"/>
        <end position="69"/>
    </location>
</feature>
<dbReference type="RefSeq" id="WP_161338564.1">
    <property type="nucleotide sequence ID" value="NZ_JBHSDG010000005.1"/>
</dbReference>
<accession>A0A845MGD8</accession>
<dbReference type="AlphaFoldDB" id="A0A845MGD8"/>
<keyword evidence="1" id="KW-0472">Membrane</keyword>
<organism evidence="2 3">
    <name type="scientific">Sneathiella chungangensis</name>
    <dbReference type="NCBI Taxonomy" id="1418234"/>
    <lineage>
        <taxon>Bacteria</taxon>
        <taxon>Pseudomonadati</taxon>
        <taxon>Pseudomonadota</taxon>
        <taxon>Alphaproteobacteria</taxon>
        <taxon>Sneathiellales</taxon>
        <taxon>Sneathiellaceae</taxon>
        <taxon>Sneathiella</taxon>
    </lineage>
</organism>
<evidence type="ECO:0000313" key="3">
    <source>
        <dbReference type="Proteomes" id="UP000445696"/>
    </source>
</evidence>
<evidence type="ECO:0000313" key="2">
    <source>
        <dbReference type="EMBL" id="MZR22114.1"/>
    </source>
</evidence>
<proteinExistence type="predicted"/>
<evidence type="ECO:0000256" key="1">
    <source>
        <dbReference type="SAM" id="Phobius"/>
    </source>
</evidence>
<dbReference type="EMBL" id="WTVA01000003">
    <property type="protein sequence ID" value="MZR22114.1"/>
    <property type="molecule type" value="Genomic_DNA"/>
</dbReference>
<keyword evidence="1" id="KW-1133">Transmembrane helix</keyword>